<feature type="compositionally biased region" description="Basic and acidic residues" evidence="1">
    <location>
        <begin position="1"/>
        <end position="18"/>
    </location>
</feature>
<accession>A0A495X890</accession>
<comment type="caution">
    <text evidence="2">The sequence shown here is derived from an EMBL/GenBank/DDBJ whole genome shotgun (WGS) entry which is preliminary data.</text>
</comment>
<evidence type="ECO:0000256" key="1">
    <source>
        <dbReference type="SAM" id="MobiDB-lite"/>
    </source>
</evidence>
<proteinExistence type="predicted"/>
<sequence length="160" mass="17146">MARTLDPARAEQDARTRFADLGTAPPAVRDDNGVEHSPDARYTEICRRAKLIATSDGLADAVTAHLSTAGIEAEVHQVRADPAEGDEQVMTLRTTTADGTPVLVPLRPGATTLRIYPFTDSLVLPEPPLHVIELPTTARSADGWVDATTIAQTLKAHLHP</sequence>
<dbReference type="Proteomes" id="UP000272729">
    <property type="component" value="Unassembled WGS sequence"/>
</dbReference>
<feature type="compositionally biased region" description="Basic and acidic residues" evidence="1">
    <location>
        <begin position="28"/>
        <end position="37"/>
    </location>
</feature>
<protein>
    <submittedName>
        <fullName evidence="2">Uncharacterized protein</fullName>
    </submittedName>
</protein>
<dbReference type="AlphaFoldDB" id="A0A495X890"/>
<organism evidence="2 3">
    <name type="scientific">Saccharothrix variisporea</name>
    <dbReference type="NCBI Taxonomy" id="543527"/>
    <lineage>
        <taxon>Bacteria</taxon>
        <taxon>Bacillati</taxon>
        <taxon>Actinomycetota</taxon>
        <taxon>Actinomycetes</taxon>
        <taxon>Pseudonocardiales</taxon>
        <taxon>Pseudonocardiaceae</taxon>
        <taxon>Saccharothrix</taxon>
    </lineage>
</organism>
<feature type="region of interest" description="Disordered" evidence="1">
    <location>
        <begin position="1"/>
        <end position="37"/>
    </location>
</feature>
<evidence type="ECO:0000313" key="2">
    <source>
        <dbReference type="EMBL" id="RKT69094.1"/>
    </source>
</evidence>
<dbReference type="EMBL" id="RBXR01000001">
    <property type="protein sequence ID" value="RKT69094.1"/>
    <property type="molecule type" value="Genomic_DNA"/>
</dbReference>
<gene>
    <name evidence="2" type="ORF">DFJ66_2287</name>
</gene>
<name>A0A495X890_9PSEU</name>
<evidence type="ECO:0000313" key="3">
    <source>
        <dbReference type="Proteomes" id="UP000272729"/>
    </source>
</evidence>
<dbReference type="OrthoDB" id="3691000at2"/>
<reference evidence="2 3" key="1">
    <citation type="submission" date="2018-10" db="EMBL/GenBank/DDBJ databases">
        <title>Sequencing the genomes of 1000 actinobacteria strains.</title>
        <authorList>
            <person name="Klenk H.-P."/>
        </authorList>
    </citation>
    <scope>NUCLEOTIDE SEQUENCE [LARGE SCALE GENOMIC DNA]</scope>
    <source>
        <strain evidence="2 3">DSM 43911</strain>
    </source>
</reference>
<dbReference type="RefSeq" id="WP_121220575.1">
    <property type="nucleotide sequence ID" value="NZ_JBIUBA010000035.1"/>
</dbReference>
<keyword evidence="3" id="KW-1185">Reference proteome</keyword>